<dbReference type="NCBIfam" id="TIGR02476">
    <property type="entry name" value="BluB"/>
    <property type="match status" value="1"/>
</dbReference>
<name>A0ABX8C7N0_9ACTN</name>
<feature type="active site" description="Proton acceptor" evidence="11">
    <location>
        <position position="927"/>
    </location>
</feature>
<evidence type="ECO:0000256" key="12">
    <source>
        <dbReference type="SAM" id="MobiDB-lite"/>
    </source>
</evidence>
<accession>A0ABX8C7N0</accession>
<dbReference type="Gene3D" id="1.10.1610.10">
    <property type="match status" value="1"/>
</dbReference>
<proteinExistence type="inferred from homology"/>
<feature type="domain" description="Nitroreductase" evidence="13">
    <location>
        <begin position="401"/>
        <end position="568"/>
    </location>
</feature>
<dbReference type="NCBIfam" id="NF000996">
    <property type="entry name" value="PRK00105.1"/>
    <property type="match status" value="1"/>
</dbReference>
<keyword evidence="8 11" id="KW-0808">Transferase</keyword>
<dbReference type="Gene3D" id="3.40.109.10">
    <property type="entry name" value="NADH Oxidase"/>
    <property type="match status" value="1"/>
</dbReference>
<dbReference type="SUPFAM" id="SSF55469">
    <property type="entry name" value="FMN-dependent nitroreductase-like"/>
    <property type="match status" value="1"/>
</dbReference>
<dbReference type="CDD" id="cd02439">
    <property type="entry name" value="DMB-PRT_CobT"/>
    <property type="match status" value="1"/>
</dbReference>
<feature type="compositionally biased region" description="Pro residues" evidence="12">
    <location>
        <begin position="247"/>
        <end position="257"/>
    </location>
</feature>
<evidence type="ECO:0000256" key="4">
    <source>
        <dbReference type="ARBA" id="ARBA00011991"/>
    </source>
</evidence>
<dbReference type="Gene3D" id="3.40.50.10210">
    <property type="match status" value="1"/>
</dbReference>
<keyword evidence="7 11" id="KW-0328">Glycosyltransferase</keyword>
<feature type="compositionally biased region" description="Low complexity" evidence="12">
    <location>
        <begin position="169"/>
        <end position="246"/>
    </location>
</feature>
<protein>
    <recommendedName>
        <fullName evidence="5 11">Nicotinate-nucleotide--dimethylbenzimidazole phosphoribosyltransferase</fullName>
        <shortName evidence="11">NN:DBI PRT</shortName>
        <ecNumber evidence="4 11">2.4.2.21</ecNumber>
    </recommendedName>
    <alternativeName>
        <fullName evidence="9 11">N(1)-alpha-phosphoribosyltransferase</fullName>
    </alternativeName>
</protein>
<feature type="compositionally biased region" description="Basic and acidic residues" evidence="12">
    <location>
        <begin position="1"/>
        <end position="14"/>
    </location>
</feature>
<feature type="compositionally biased region" description="Low complexity" evidence="12">
    <location>
        <begin position="362"/>
        <end position="378"/>
    </location>
</feature>
<evidence type="ECO:0000256" key="7">
    <source>
        <dbReference type="ARBA" id="ARBA00022676"/>
    </source>
</evidence>
<dbReference type="Pfam" id="PF02277">
    <property type="entry name" value="DBI_PRT"/>
    <property type="match status" value="1"/>
</dbReference>
<feature type="compositionally biased region" description="Low complexity" evidence="12">
    <location>
        <begin position="282"/>
        <end position="313"/>
    </location>
</feature>
<dbReference type="EMBL" id="CP074132">
    <property type="protein sequence ID" value="QUX30436.1"/>
    <property type="molecule type" value="Genomic_DNA"/>
</dbReference>
<dbReference type="InterPro" id="IPR003200">
    <property type="entry name" value="Nict_dMeBzImd_PRibTrfase"/>
</dbReference>
<gene>
    <name evidence="11 14" type="primary">cobT</name>
    <name evidence="14" type="ORF">KGD83_07910</name>
</gene>
<keyword evidence="15" id="KW-1185">Reference proteome</keyword>
<evidence type="ECO:0000313" key="15">
    <source>
        <dbReference type="Proteomes" id="UP000678016"/>
    </source>
</evidence>
<feature type="compositionally biased region" description="Gly residues" evidence="12">
    <location>
        <begin position="23"/>
        <end position="39"/>
    </location>
</feature>
<evidence type="ECO:0000256" key="10">
    <source>
        <dbReference type="ARBA" id="ARBA00047340"/>
    </source>
</evidence>
<evidence type="ECO:0000259" key="13">
    <source>
        <dbReference type="Pfam" id="PF00881"/>
    </source>
</evidence>
<evidence type="ECO:0000256" key="1">
    <source>
        <dbReference type="ARBA" id="ARBA00002197"/>
    </source>
</evidence>
<feature type="region of interest" description="Disordered" evidence="12">
    <location>
        <begin position="1"/>
        <end position="385"/>
    </location>
</feature>
<evidence type="ECO:0000256" key="5">
    <source>
        <dbReference type="ARBA" id="ARBA00015486"/>
    </source>
</evidence>
<dbReference type="SUPFAM" id="SSF52733">
    <property type="entry name" value="Nicotinate mononucleotide:5,6-dimethylbenzimidazole phosphoribosyltransferase (CobT)"/>
    <property type="match status" value="1"/>
</dbReference>
<sequence length="960" mass="97877">MTRDDREDARRGEDGGAEPSPWKGGGSSSGAGSRLGGLFDGLPESGRGARARPPRGSSGPANPFRQRPRPPAPADPAPRVPSAPVSPYGALPLDVPPAPRPEAESSADAPAPTGSPHRPEVISSRVGEHATATEAADPGAGPRPVPENQERTAPSAEAEPPAEPGGPAGQEPTAEPEPSTALADAAELARSAVFAKAARPRGAAPGRPAAPAHGTTTARTAAPARPTTTGRPAVPARPAASAHPAAPAYPPVPPRPAEPVRTGESTRPRASAHPAAPPNTEAPSGPAAATGPAVPARPAAHPARTDRPTGTTADQEEAGAGEAGAPTTDHGRADQPSATTEPEQSMHAHEPAAPLPRPTGPPVQLAPEPVAAPAAPAPERADDGPVHAYGEAERAAVYRAIRERRDVRTGFRPDPVPHDVLTRVLEAAHQAPSVGDSQPWDFLVVQDPGLRARVGDLAAAEREDHAHAPPGLRARAFAGLKAEAVLDAPLNIAVTVDPTRGGRHARGRHARPLSADHAAALAVENLWIAARAEGLGVGWLTFVDERDVARALELPAHLDLAAYLCVGYVEEFPAESELTLSGWAGERPLSWAVHHDRYGRRGLPGQSPTSLLEETITAVGALDTRAMEEARDRQDRMTKPLGSLGFLEEVSVQLAGIFGQCPPPIPDPAAVAVFAGDHGVHAQGVTHWPQEVTAQMVHNFLEGGAVVNAFAAQVGAEVTVVDVGVAADLPGAPGLLARKVAHGTADLTQGPALTREQALQALECGIEVARDLVSAGNRCLVTGDMGIANTTPAAALVCAFTGADPAHATGRGTGVDDAVYANKVDVVRRALAANPVDPADPIGTLAALGGLEHAALAGFVLGGAALRVPVLLDGVIAGSAALAAAAISPDVLSACFAGHRSSEPGHGLALEHLGLRPLVDLEMRLGEGSGALLALPLLQSAARVLRDVATFDDAGVSTAS</sequence>
<dbReference type="InterPro" id="IPR012825">
    <property type="entry name" value="BluB"/>
</dbReference>
<evidence type="ECO:0000256" key="11">
    <source>
        <dbReference type="HAMAP-Rule" id="MF_00230"/>
    </source>
</evidence>
<dbReference type="InterPro" id="IPR029479">
    <property type="entry name" value="Nitroreductase"/>
</dbReference>
<comment type="catalytic activity">
    <reaction evidence="10 11">
        <text>5,6-dimethylbenzimidazole + nicotinate beta-D-ribonucleotide = alpha-ribazole 5'-phosphate + nicotinate + H(+)</text>
        <dbReference type="Rhea" id="RHEA:11196"/>
        <dbReference type="ChEBI" id="CHEBI:15378"/>
        <dbReference type="ChEBI" id="CHEBI:15890"/>
        <dbReference type="ChEBI" id="CHEBI:32544"/>
        <dbReference type="ChEBI" id="CHEBI:57502"/>
        <dbReference type="ChEBI" id="CHEBI:57918"/>
        <dbReference type="EC" id="2.4.2.21"/>
    </reaction>
</comment>
<dbReference type="PANTHER" id="PTHR43463:SF1">
    <property type="entry name" value="NICOTINATE-NUCLEOTIDE--DIMETHYLBENZIMIDAZOLE PHOSPHORIBOSYLTRANSFERASE"/>
    <property type="match status" value="1"/>
</dbReference>
<dbReference type="InterPro" id="IPR036087">
    <property type="entry name" value="Nict_dMeBzImd_PRibTrfase_sf"/>
</dbReference>
<dbReference type="Pfam" id="PF00881">
    <property type="entry name" value="Nitroreductase"/>
    <property type="match status" value="1"/>
</dbReference>
<organism evidence="14 15">
    <name type="scientific">Nocardiopsis akebiae</name>
    <dbReference type="NCBI Taxonomy" id="2831968"/>
    <lineage>
        <taxon>Bacteria</taxon>
        <taxon>Bacillati</taxon>
        <taxon>Actinomycetota</taxon>
        <taxon>Actinomycetes</taxon>
        <taxon>Streptosporangiales</taxon>
        <taxon>Nocardiopsidaceae</taxon>
        <taxon>Nocardiopsis</taxon>
    </lineage>
</organism>
<dbReference type="Proteomes" id="UP000678016">
    <property type="component" value="Chromosome"/>
</dbReference>
<reference evidence="15" key="1">
    <citation type="submission" date="2021-05" db="EMBL/GenBank/DDBJ databases">
        <title>Direct Submission.</title>
        <authorList>
            <person name="Li K."/>
            <person name="Gao J."/>
        </authorList>
    </citation>
    <scope>NUCLEOTIDE SEQUENCE [LARGE SCALE GENOMIC DNA]</scope>
    <source>
        <strain evidence="15">HDS12</strain>
    </source>
</reference>
<dbReference type="InterPro" id="IPR017846">
    <property type="entry name" value="Nict_dMeBzImd_PRibTrfase_bact"/>
</dbReference>
<comment type="function">
    <text evidence="1 11">Catalyzes the synthesis of alpha-ribazole-5'-phosphate from nicotinate mononucleotide (NAMN) and 5,6-dimethylbenzimidazole (DMB).</text>
</comment>
<evidence type="ECO:0000256" key="2">
    <source>
        <dbReference type="ARBA" id="ARBA00005049"/>
    </source>
</evidence>
<evidence type="ECO:0000256" key="3">
    <source>
        <dbReference type="ARBA" id="ARBA00007110"/>
    </source>
</evidence>
<keyword evidence="6 11" id="KW-0169">Cobalamin biosynthesis</keyword>
<dbReference type="InterPro" id="IPR000415">
    <property type="entry name" value="Nitroreductase-like"/>
</dbReference>
<evidence type="ECO:0000256" key="6">
    <source>
        <dbReference type="ARBA" id="ARBA00022573"/>
    </source>
</evidence>
<dbReference type="RefSeq" id="WP_212643206.1">
    <property type="nucleotide sequence ID" value="NZ_CP074132.1"/>
</dbReference>
<feature type="compositionally biased region" description="Low complexity" evidence="12">
    <location>
        <begin position="54"/>
        <end position="65"/>
    </location>
</feature>
<dbReference type="NCBIfam" id="TIGR03160">
    <property type="entry name" value="cobT_DBIPRT"/>
    <property type="match status" value="1"/>
</dbReference>
<evidence type="ECO:0000313" key="14">
    <source>
        <dbReference type="EMBL" id="QUX30436.1"/>
    </source>
</evidence>
<feature type="compositionally biased region" description="Pro residues" evidence="12">
    <location>
        <begin position="69"/>
        <end position="81"/>
    </location>
</feature>
<evidence type="ECO:0000256" key="9">
    <source>
        <dbReference type="ARBA" id="ARBA00030686"/>
    </source>
</evidence>
<dbReference type="EC" id="2.4.2.21" evidence="4 11"/>
<dbReference type="InterPro" id="IPR023195">
    <property type="entry name" value="Nict_dMeBzImd_PRibTrfase_N"/>
</dbReference>
<comment type="similarity">
    <text evidence="3 11">Belongs to the CobT family.</text>
</comment>
<dbReference type="HAMAP" id="MF_00230">
    <property type="entry name" value="CobT"/>
    <property type="match status" value="1"/>
</dbReference>
<comment type="pathway">
    <text evidence="2 11">Nucleoside biosynthesis; alpha-ribazole biosynthesis; alpha-ribazole from 5,6-dimethylbenzimidazole: step 1/2.</text>
</comment>
<evidence type="ECO:0000256" key="8">
    <source>
        <dbReference type="ARBA" id="ARBA00022679"/>
    </source>
</evidence>
<dbReference type="GO" id="GO:0008939">
    <property type="term" value="F:nicotinate-nucleotide-dimethylbenzimidazole phosphoribosyltransferase activity"/>
    <property type="evidence" value="ECO:0007669"/>
    <property type="project" value="UniProtKB-EC"/>
</dbReference>
<dbReference type="PANTHER" id="PTHR43463">
    <property type="entry name" value="NICOTINATE-NUCLEOTIDE--DIMETHYLBENZIMIDAZOLE PHOSPHORIBOSYLTRANSFERASE"/>
    <property type="match status" value="1"/>
</dbReference>